<feature type="region of interest" description="Disordered" evidence="1">
    <location>
        <begin position="332"/>
        <end position="355"/>
    </location>
</feature>
<feature type="region of interest" description="Disordered" evidence="1">
    <location>
        <begin position="480"/>
        <end position="527"/>
    </location>
</feature>
<comment type="caution">
    <text evidence="2">The sequence shown here is derived from an EMBL/GenBank/DDBJ whole genome shotgun (WGS) entry which is preliminary data.</text>
</comment>
<feature type="compositionally biased region" description="Polar residues" evidence="1">
    <location>
        <begin position="116"/>
        <end position="134"/>
    </location>
</feature>
<feature type="compositionally biased region" description="Low complexity" evidence="1">
    <location>
        <begin position="1537"/>
        <end position="1549"/>
    </location>
</feature>
<feature type="compositionally biased region" description="Basic and acidic residues" evidence="1">
    <location>
        <begin position="1026"/>
        <end position="1044"/>
    </location>
</feature>
<sequence>MDYNVIQEEKTLNYVNTLSKGGWRGDSRACEQGQIIIQGPTVRKPVNMNDNQSAGQPMKITETANQSISNVFTVNDNQSACQPITGSETSDQPIRSPSSLNDNQITRKNEQEIESIQNLSNPVSSQTENTKPETNQSNVNSNSNQPIRFNISGNQPIRLSLSSSSDSSDSSKTTTWGKVKSGSPKKCKKDSNISNEIISPQSSPKKENNKTMTSWKDISPSKSSSGSDLEGSSHSTERHPRMFRFSRSFKDSSDSSLTSNSDNNVYENPDENEDVENKSTNQNSDKPVANQNLERKCCCSKETGSPCKSSKSCKCPKNCALCNTDNQNVLVSSNSSSNDNDSPKKTKREINDDGENDYFYDEDFSVQFDTNLRETSVTPIDSDPNTTILDFPNMVTGSYLRFNGGSSNVSFNNSKASSQNASVNTLKVSIVDNADIQNNQYDPGRYDSEASGNSGSHNSTMEISSSDQNLLGSSDLIDLSDGPLFTPTPSNMLGSGDSLDGNTHKSKDREQDGDMVESADSADTNLNVNCCPRKDDYFLSFDGSHSKVSGSETDISLSFTSHDSCPGHWSQSGTSNYHSNCCQGEGHEASNELSSSEGQDECTDSFHLCFNKLSPRHKGGQYVARENLTGRVLKRLVTVKENTSEICDSSEDENTKTSTTLTAGSKTVSSSSPFSTTKKKIVRQISEPNHNHSHEGHEHHCHSNRVKGQGKPEQLFLVGIGKPLEILRKARVHSHSLPRSTKMVSWKQVKNIRNDQASKKCQSLPELPTCTSWENIAAEKCQKLSDVCESFHNKRHSASLFEFYQRMKNQSNPVSPETMKNLEHIFWPNFVGQKLRNSEMSESSSSSQECPHCLGKIPANGLPESTVNKAYANKRIFDWLKMEYSGKDTLRPSSLGCQTGLMLAECDSKETLISPQTVTLWGGTKTVGMQFPPLTKDCSMQTVVNQLQTSAENFSNVFANLVKKDIALQTSDFEEEEILSILSDNFEEFGFLRSNEGIAKDFLSCPDFTPSEIGTKNKTGKIHRSKSADGYKNTSERLHSKSDQNIRFGRSRSTGRLGDRSSVIRRRMGLSRHYSHQSLPDIAFLTSSVTLEKDESKDSLFDAMKLDLPYPVTIATKTELEQFNIYRQTSAPCQHIDNKKLNLQLQKCCQGNIAKNIINKNDPEVASSSSGISTSSASSGIDPGYCDCRSRALESPENDLERLIFFPPHTEKKIKLAKDCCNAKRRAQSMPSKLSECAATSDLKLNKYANEARPLFKGQLQGQGLKVQCKMSPKWINGNKNIDTKDSENLYALEEEQTPVASPDAPCNHSNHRDSGCYENSCHDNSCEHDSSSCEMYHGGGERNFTESDFYRAVESDRIIVVGNGCYGGLYADDSNSSSGSSIPNGERKPLKSCLRKRNRSLRPTRSMSATDTMTLNFDDIEAKVRNHRHSFGCDELYVVSDEHGQLMMYQADDSAEPVMFYLGKDGKCHMTEGNRNHVENFGSLANFNIQASDSIHASDSSTDREGNSKRKSVSFASEVSFQSISPTPSPKKQGHATGIEGGNETEAGNETKEVTSQKADGSGTSEEKGDNSTEKVKAIYTTQTNFKVCNSISIFLLQVTDQDKV</sequence>
<reference evidence="2" key="2">
    <citation type="submission" date="2020-11" db="EMBL/GenBank/DDBJ databases">
        <authorList>
            <person name="McCartney M.A."/>
            <person name="Auch B."/>
            <person name="Kono T."/>
            <person name="Mallez S."/>
            <person name="Becker A."/>
            <person name="Gohl D.M."/>
            <person name="Silverstein K.A.T."/>
            <person name="Koren S."/>
            <person name="Bechman K.B."/>
            <person name="Herman A."/>
            <person name="Abrahante J.E."/>
            <person name="Garbe J."/>
        </authorList>
    </citation>
    <scope>NUCLEOTIDE SEQUENCE</scope>
    <source>
        <strain evidence="2">Duluth1</strain>
        <tissue evidence="2">Whole animal</tissue>
    </source>
</reference>
<feature type="compositionally biased region" description="Basic and acidic residues" evidence="1">
    <location>
        <begin position="502"/>
        <end position="512"/>
    </location>
</feature>
<feature type="region of interest" description="Disordered" evidence="1">
    <location>
        <begin position="647"/>
        <end position="679"/>
    </location>
</feature>
<feature type="compositionally biased region" description="Basic and acidic residues" evidence="1">
    <location>
        <begin position="1566"/>
        <end position="1575"/>
    </location>
</feature>
<feature type="compositionally biased region" description="Basic and acidic residues" evidence="1">
    <location>
        <begin position="341"/>
        <end position="351"/>
    </location>
</feature>
<gene>
    <name evidence="2" type="ORF">DPMN_138312</name>
</gene>
<feature type="region of interest" description="Disordered" evidence="1">
    <location>
        <begin position="1496"/>
        <end position="1575"/>
    </location>
</feature>
<feature type="non-terminal residue" evidence="2">
    <location>
        <position position="1606"/>
    </location>
</feature>
<feature type="compositionally biased region" description="Low complexity" evidence="1">
    <location>
        <begin position="159"/>
        <end position="171"/>
    </location>
</feature>
<keyword evidence="3" id="KW-1185">Reference proteome</keyword>
<name>A0A9D4JFH8_DREPO</name>
<feature type="compositionally biased region" description="Low complexity" evidence="1">
    <location>
        <begin position="254"/>
        <end position="264"/>
    </location>
</feature>
<dbReference type="EMBL" id="JAIWYP010000006">
    <property type="protein sequence ID" value="KAH3809930.1"/>
    <property type="molecule type" value="Genomic_DNA"/>
</dbReference>
<feature type="compositionally biased region" description="Polar residues" evidence="1">
    <location>
        <begin position="278"/>
        <end position="287"/>
    </location>
</feature>
<dbReference type="Proteomes" id="UP000828390">
    <property type="component" value="Unassembled WGS sequence"/>
</dbReference>
<evidence type="ECO:0000313" key="2">
    <source>
        <dbReference type="EMBL" id="KAH3809930.1"/>
    </source>
</evidence>
<evidence type="ECO:0000313" key="3">
    <source>
        <dbReference type="Proteomes" id="UP000828390"/>
    </source>
</evidence>
<feature type="region of interest" description="Disordered" evidence="1">
    <location>
        <begin position="437"/>
        <end position="468"/>
    </location>
</feature>
<feature type="region of interest" description="Disordered" evidence="1">
    <location>
        <begin position="1014"/>
        <end position="1061"/>
    </location>
</feature>
<feature type="compositionally biased region" description="Polar residues" evidence="1">
    <location>
        <begin position="192"/>
        <end position="203"/>
    </location>
</feature>
<feature type="compositionally biased region" description="Low complexity" evidence="1">
    <location>
        <begin position="135"/>
        <end position="145"/>
    </location>
</feature>
<feature type="region of interest" description="Disordered" evidence="1">
    <location>
        <begin position="83"/>
        <end position="103"/>
    </location>
</feature>
<organism evidence="2 3">
    <name type="scientific">Dreissena polymorpha</name>
    <name type="common">Zebra mussel</name>
    <name type="synonym">Mytilus polymorpha</name>
    <dbReference type="NCBI Taxonomy" id="45954"/>
    <lineage>
        <taxon>Eukaryota</taxon>
        <taxon>Metazoa</taxon>
        <taxon>Spiralia</taxon>
        <taxon>Lophotrochozoa</taxon>
        <taxon>Mollusca</taxon>
        <taxon>Bivalvia</taxon>
        <taxon>Autobranchia</taxon>
        <taxon>Heteroconchia</taxon>
        <taxon>Euheterodonta</taxon>
        <taxon>Imparidentia</taxon>
        <taxon>Neoheterodontei</taxon>
        <taxon>Myida</taxon>
        <taxon>Dreissenoidea</taxon>
        <taxon>Dreissenidae</taxon>
        <taxon>Dreissena</taxon>
    </lineage>
</organism>
<feature type="compositionally biased region" description="Low complexity" evidence="1">
    <location>
        <begin position="665"/>
        <end position="676"/>
    </location>
</feature>
<reference evidence="2" key="1">
    <citation type="journal article" date="2019" name="bioRxiv">
        <title>The Genome of the Zebra Mussel, Dreissena polymorpha: A Resource for Invasive Species Research.</title>
        <authorList>
            <person name="McCartney M.A."/>
            <person name="Auch B."/>
            <person name="Kono T."/>
            <person name="Mallez S."/>
            <person name="Zhang Y."/>
            <person name="Obille A."/>
            <person name="Becker A."/>
            <person name="Abrahante J.E."/>
            <person name="Garbe J."/>
            <person name="Badalamenti J.P."/>
            <person name="Herman A."/>
            <person name="Mangelson H."/>
            <person name="Liachko I."/>
            <person name="Sullivan S."/>
            <person name="Sone E.D."/>
            <person name="Koren S."/>
            <person name="Silverstein K.A.T."/>
            <person name="Beckman K.B."/>
            <person name="Gohl D.M."/>
        </authorList>
    </citation>
    <scope>NUCLEOTIDE SEQUENCE</scope>
    <source>
        <strain evidence="2">Duluth1</strain>
        <tissue evidence="2">Whole animal</tissue>
    </source>
</reference>
<evidence type="ECO:0000256" key="1">
    <source>
        <dbReference type="SAM" id="MobiDB-lite"/>
    </source>
</evidence>
<feature type="compositionally biased region" description="Polar residues" evidence="1">
    <location>
        <begin position="450"/>
        <end position="468"/>
    </location>
</feature>
<accession>A0A9D4JFH8</accession>
<feature type="compositionally biased region" description="Low complexity" evidence="1">
    <location>
        <begin position="214"/>
        <end position="234"/>
    </location>
</feature>
<feature type="region of interest" description="Disordered" evidence="1">
    <location>
        <begin position="116"/>
        <end position="287"/>
    </location>
</feature>
<feature type="compositionally biased region" description="Polar residues" evidence="1">
    <location>
        <begin position="1515"/>
        <end position="1527"/>
    </location>
</feature>
<protein>
    <submittedName>
        <fullName evidence="2">Uncharacterized protein</fullName>
    </submittedName>
</protein>
<proteinExistence type="predicted"/>